<keyword evidence="5" id="KW-0547">Nucleotide-binding</keyword>
<sequence length="1073" mass="118430">MARPILQYRPLDRGFLLCLPGEGGSHAWQRTLRSLPGNLHGRDRLTPARARLFLPDSTLVDTHTVPLRWQRALPWLASMPTDPERVGGSLAFWASALRLLQSLVLRGALLPQLDTRGNPWRATWGISLTSPADRQALDALLKAMPPSVLAFPEADGWIFTKGLALGTLDTEEVDDDLAQPPGAAFVLRAFLEDGADFLVRFVAGSLRQGDDPRLALIHRLRGHKRDRLPWDERLMVALSHPMNEFPTIGVTERTLGEQLEQWSEGARVQWIRPSLKLEAPPVPPGKDAIQEADRLSEAGWILRVGLETQDGDEIPVARLWASSTEPEVLEARKVLLRGLARAVPFFPPLGGALAGKQPDDLPLLPAEAWQFLTKGATQLKEAGFLVHIPEALAEFGGARRLRAKVKLGARRLDGGAGAGPAAQEGLEGAVSADWSLMLGDDTLDLQDFAQMASLKHPLVAWKGKWVALDPETLKQITQVIQASRGAGFESMSKGEALAAALTGSAHIPGVSEAIEVEVAGDFGAALEDLKVLPDKPITQPAAFKGQLRPYQLRGLAWLEGLCRLGLGGILADDMGLGKTIEVLALLLHRQQRDPHAGDPTLLVCPTSLLGNWEREIAKFAPTLPFFVHHGNNRDSLPKHFKPHTIVLTTYGVVRREEDVFAARNWSMVVVDEAQAIKNPGSHQAKAVRKLRAPFKLALTGTPIENRLLELWSILAFALPGYLGNEGRFKDQFAAPIEKYRDPDAALELRQRVGPFILRRLKTDRSIIQDLPDKQEMKVYTQLSREQALLYQGRVEQMEKDLQAAQGIERRGRILALLTHLKQICNHPSQFLKQTGPYKGRSGKLERLTEMLEEVLASGERALVFTQFKEMGDRLQVHLAEVLGFEPPFLHGGTTREQRDEMVRTFQEDADAPPIMLLSLKAGGVGLNLTAATHVFHFDRWWNPAVEDQATDRTYRIGQSRNVQVHKLITMGTLEEKIDALLESKRDLADRVVGTGEGWLTELDDDALRRLVILEPDADIMGEDESGNGSSDEGAPPRGDDGVTEETLEDLLPARTRTPVRRKPKTAARKGVLS</sequence>
<dbReference type="GO" id="GO:0016787">
    <property type="term" value="F:hydrolase activity"/>
    <property type="evidence" value="ECO:0007669"/>
    <property type="project" value="UniProtKB-KW"/>
</dbReference>
<feature type="domain" description="Helicase C-terminal" evidence="4">
    <location>
        <begin position="846"/>
        <end position="1003"/>
    </location>
</feature>
<dbReference type="InterPro" id="IPR000330">
    <property type="entry name" value="SNF2_N"/>
</dbReference>
<feature type="compositionally biased region" description="Basic residues" evidence="2">
    <location>
        <begin position="1057"/>
        <end position="1067"/>
    </location>
</feature>
<feature type="domain" description="Helicase ATP-binding" evidence="3">
    <location>
        <begin position="559"/>
        <end position="720"/>
    </location>
</feature>
<gene>
    <name evidence="5" type="ORF">METESE_37570</name>
</gene>
<dbReference type="PROSITE" id="PS51192">
    <property type="entry name" value="HELICASE_ATP_BIND_1"/>
    <property type="match status" value="1"/>
</dbReference>
<evidence type="ECO:0000259" key="4">
    <source>
        <dbReference type="PROSITE" id="PS51194"/>
    </source>
</evidence>
<keyword evidence="6" id="KW-1185">Reference proteome</keyword>
<dbReference type="Pfam" id="PF00271">
    <property type="entry name" value="Helicase_C"/>
    <property type="match status" value="1"/>
</dbReference>
<dbReference type="InterPro" id="IPR027417">
    <property type="entry name" value="P-loop_NTPase"/>
</dbReference>
<dbReference type="KEGG" id="msea:METESE_37570"/>
<dbReference type="AlphaFoldDB" id="A0AA48KDW6"/>
<dbReference type="FunFam" id="3.40.50.300:FF:000533">
    <property type="entry name" value="Helicase, Snf2 family"/>
    <property type="match status" value="1"/>
</dbReference>
<dbReference type="PANTHER" id="PTHR10799">
    <property type="entry name" value="SNF2/RAD54 HELICASE FAMILY"/>
    <property type="match status" value="1"/>
</dbReference>
<dbReference type="GO" id="GO:0004386">
    <property type="term" value="F:helicase activity"/>
    <property type="evidence" value="ECO:0007669"/>
    <property type="project" value="UniProtKB-KW"/>
</dbReference>
<keyword evidence="1" id="KW-0378">Hydrolase</keyword>
<proteinExistence type="predicted"/>
<dbReference type="SMART" id="SM00490">
    <property type="entry name" value="HELICc"/>
    <property type="match status" value="1"/>
</dbReference>
<evidence type="ECO:0000313" key="6">
    <source>
        <dbReference type="Proteomes" id="UP001228113"/>
    </source>
</evidence>
<evidence type="ECO:0000259" key="3">
    <source>
        <dbReference type="PROSITE" id="PS51192"/>
    </source>
</evidence>
<dbReference type="SMART" id="SM00487">
    <property type="entry name" value="DEXDc"/>
    <property type="match status" value="1"/>
</dbReference>
<name>A0AA48KDW6_9BACT</name>
<evidence type="ECO:0000313" key="5">
    <source>
        <dbReference type="EMBL" id="BDU78799.1"/>
    </source>
</evidence>
<dbReference type="PROSITE" id="PS51194">
    <property type="entry name" value="HELICASE_CTER"/>
    <property type="match status" value="1"/>
</dbReference>
<dbReference type="InterPro" id="IPR001650">
    <property type="entry name" value="Helicase_C-like"/>
</dbReference>
<dbReference type="CDD" id="cd18793">
    <property type="entry name" value="SF2_C_SNF"/>
    <property type="match status" value="1"/>
</dbReference>
<keyword evidence="5" id="KW-0067">ATP-binding</keyword>
<accession>A0AA48KDW6</accession>
<dbReference type="InterPro" id="IPR049730">
    <property type="entry name" value="SNF2/RAD54-like_C"/>
</dbReference>
<evidence type="ECO:0000256" key="1">
    <source>
        <dbReference type="ARBA" id="ARBA00022801"/>
    </source>
</evidence>
<keyword evidence="5" id="KW-0347">Helicase</keyword>
<dbReference type="Pfam" id="PF12419">
    <property type="entry name" value="DUF3670"/>
    <property type="match status" value="1"/>
</dbReference>
<evidence type="ECO:0000256" key="2">
    <source>
        <dbReference type="SAM" id="MobiDB-lite"/>
    </source>
</evidence>
<dbReference type="InterPro" id="IPR022138">
    <property type="entry name" value="DUF3670"/>
</dbReference>
<feature type="region of interest" description="Disordered" evidence="2">
    <location>
        <begin position="1018"/>
        <end position="1073"/>
    </location>
</feature>
<dbReference type="EMBL" id="AP027081">
    <property type="protein sequence ID" value="BDU78799.1"/>
    <property type="molecule type" value="Genomic_DNA"/>
</dbReference>
<dbReference type="CDD" id="cd18012">
    <property type="entry name" value="DEXQc_arch_SWI2_SNF2"/>
    <property type="match status" value="1"/>
</dbReference>
<dbReference type="Gene3D" id="3.40.50.300">
    <property type="entry name" value="P-loop containing nucleotide triphosphate hydrolases"/>
    <property type="match status" value="1"/>
</dbReference>
<reference evidence="5" key="1">
    <citation type="journal article" date="2023" name="Int. J. Syst. Evol. Microbiol.">
        <title>Mesoterricola silvestris gen. nov., sp. nov., Mesoterricola sediminis sp. nov., Geothrix oryzae sp. nov., Geothrix edaphica sp. nov., Geothrix rubra sp. nov., and Geothrix limicola sp. nov., six novel members of Acidobacteriota isolated from soils.</title>
        <authorList>
            <person name="Itoh H."/>
            <person name="Sugisawa Y."/>
            <person name="Mise K."/>
            <person name="Xu Z."/>
            <person name="Kuniyasu M."/>
            <person name="Ushijima N."/>
            <person name="Kawano K."/>
            <person name="Kobayashi E."/>
            <person name="Shiratori Y."/>
            <person name="Masuda Y."/>
            <person name="Senoo K."/>
        </authorList>
    </citation>
    <scope>NUCLEOTIDE SEQUENCE</scope>
    <source>
        <strain evidence="5">W786</strain>
    </source>
</reference>
<dbReference type="GO" id="GO:0005524">
    <property type="term" value="F:ATP binding"/>
    <property type="evidence" value="ECO:0007669"/>
    <property type="project" value="InterPro"/>
</dbReference>
<dbReference type="InterPro" id="IPR014001">
    <property type="entry name" value="Helicase_ATP-bd"/>
</dbReference>
<organism evidence="5 6">
    <name type="scientific">Mesoterricola sediminis</name>
    <dbReference type="NCBI Taxonomy" id="2927980"/>
    <lineage>
        <taxon>Bacteria</taxon>
        <taxon>Pseudomonadati</taxon>
        <taxon>Acidobacteriota</taxon>
        <taxon>Holophagae</taxon>
        <taxon>Holophagales</taxon>
        <taxon>Holophagaceae</taxon>
        <taxon>Mesoterricola</taxon>
    </lineage>
</organism>
<dbReference type="SUPFAM" id="SSF52540">
    <property type="entry name" value="P-loop containing nucleoside triphosphate hydrolases"/>
    <property type="match status" value="2"/>
</dbReference>
<protein>
    <submittedName>
        <fullName evidence="5">Helicase</fullName>
    </submittedName>
</protein>
<dbReference type="Gene3D" id="3.40.50.10810">
    <property type="entry name" value="Tandem AAA-ATPase domain"/>
    <property type="match status" value="1"/>
</dbReference>
<dbReference type="Pfam" id="PF00176">
    <property type="entry name" value="SNF2-rel_dom"/>
    <property type="match status" value="1"/>
</dbReference>
<dbReference type="InterPro" id="IPR038718">
    <property type="entry name" value="SNF2-like_sf"/>
</dbReference>
<dbReference type="RefSeq" id="WP_243346698.1">
    <property type="nucleotide sequence ID" value="NZ_AP027081.1"/>
</dbReference>
<dbReference type="Proteomes" id="UP001228113">
    <property type="component" value="Chromosome"/>
</dbReference>